<proteinExistence type="predicted"/>
<name>A0AAV7QZ43_PLEWA</name>
<evidence type="ECO:0000313" key="1">
    <source>
        <dbReference type="EMBL" id="KAJ1144802.1"/>
    </source>
</evidence>
<dbReference type="EMBL" id="JANPWB010000010">
    <property type="protein sequence ID" value="KAJ1144802.1"/>
    <property type="molecule type" value="Genomic_DNA"/>
</dbReference>
<dbReference type="AlphaFoldDB" id="A0AAV7QZ43"/>
<protein>
    <submittedName>
        <fullName evidence="1">Uncharacterized protein</fullName>
    </submittedName>
</protein>
<keyword evidence="2" id="KW-1185">Reference proteome</keyword>
<sequence>MKSPALALARGRVSWDCAIYQLEIAGSIALSGQSTRALMCLAAQEGLMEVSLTAAAPPRISILECAQRRQSPSARNTDGLWLLPILLKRQKLKEYFRDRLEIKQLLCDADFV</sequence>
<dbReference type="Proteomes" id="UP001066276">
    <property type="component" value="Chromosome 6"/>
</dbReference>
<evidence type="ECO:0000313" key="2">
    <source>
        <dbReference type="Proteomes" id="UP001066276"/>
    </source>
</evidence>
<comment type="caution">
    <text evidence="1">The sequence shown here is derived from an EMBL/GenBank/DDBJ whole genome shotgun (WGS) entry which is preliminary data.</text>
</comment>
<gene>
    <name evidence="1" type="ORF">NDU88_011097</name>
</gene>
<organism evidence="1 2">
    <name type="scientific">Pleurodeles waltl</name>
    <name type="common">Iberian ribbed newt</name>
    <dbReference type="NCBI Taxonomy" id="8319"/>
    <lineage>
        <taxon>Eukaryota</taxon>
        <taxon>Metazoa</taxon>
        <taxon>Chordata</taxon>
        <taxon>Craniata</taxon>
        <taxon>Vertebrata</taxon>
        <taxon>Euteleostomi</taxon>
        <taxon>Amphibia</taxon>
        <taxon>Batrachia</taxon>
        <taxon>Caudata</taxon>
        <taxon>Salamandroidea</taxon>
        <taxon>Salamandridae</taxon>
        <taxon>Pleurodelinae</taxon>
        <taxon>Pleurodeles</taxon>
    </lineage>
</organism>
<reference evidence="1" key="1">
    <citation type="journal article" date="2022" name="bioRxiv">
        <title>Sequencing and chromosome-scale assembly of the giantPleurodeles waltlgenome.</title>
        <authorList>
            <person name="Brown T."/>
            <person name="Elewa A."/>
            <person name="Iarovenko S."/>
            <person name="Subramanian E."/>
            <person name="Araus A.J."/>
            <person name="Petzold A."/>
            <person name="Susuki M."/>
            <person name="Suzuki K.-i.T."/>
            <person name="Hayashi T."/>
            <person name="Toyoda A."/>
            <person name="Oliveira C."/>
            <person name="Osipova E."/>
            <person name="Leigh N.D."/>
            <person name="Simon A."/>
            <person name="Yun M.H."/>
        </authorList>
    </citation>
    <scope>NUCLEOTIDE SEQUENCE</scope>
    <source>
        <strain evidence="1">20211129_DDA</strain>
        <tissue evidence="1">Liver</tissue>
    </source>
</reference>
<accession>A0AAV7QZ43</accession>